<protein>
    <submittedName>
        <fullName evidence="1">Uncharacterized protein</fullName>
    </submittedName>
</protein>
<reference evidence="2" key="1">
    <citation type="journal article" date="2023" name="G3 (Bethesda)">
        <title>Genome assembly and association tests identify interacting loci associated with vigor, precocity, and sex in interspecific pistachio rootstocks.</title>
        <authorList>
            <person name="Palmer W."/>
            <person name="Jacygrad E."/>
            <person name="Sagayaradj S."/>
            <person name="Cavanaugh K."/>
            <person name="Han R."/>
            <person name="Bertier L."/>
            <person name="Beede B."/>
            <person name="Kafkas S."/>
            <person name="Golino D."/>
            <person name="Preece J."/>
            <person name="Michelmore R."/>
        </authorList>
    </citation>
    <scope>NUCLEOTIDE SEQUENCE [LARGE SCALE GENOMIC DNA]</scope>
</reference>
<name>A0ACC0XVS8_9ROSI</name>
<evidence type="ECO:0000313" key="2">
    <source>
        <dbReference type="Proteomes" id="UP001163603"/>
    </source>
</evidence>
<dbReference type="Proteomes" id="UP001163603">
    <property type="component" value="Chromosome 10"/>
</dbReference>
<evidence type="ECO:0000313" key="1">
    <source>
        <dbReference type="EMBL" id="KAJ0024863.1"/>
    </source>
</evidence>
<comment type="caution">
    <text evidence="1">The sequence shown here is derived from an EMBL/GenBank/DDBJ whole genome shotgun (WGS) entry which is preliminary data.</text>
</comment>
<proteinExistence type="predicted"/>
<gene>
    <name evidence="1" type="ORF">Pint_06905</name>
</gene>
<sequence>MLLSLLVIALMALHASLSISILQKDLFKPFFMHLQYRPDNDFTAAWTANPCDMGMNFIFATPKLSEDKVKQCGDAKLNGEYPPTTVAKDGCGPSFGLLLPLVVVVVAGYLSNFRQFVNMNCKLKHEHGWKHTDTVSSSDSAISSTFDGGSGIDWSRLQ</sequence>
<keyword evidence="2" id="KW-1185">Reference proteome</keyword>
<accession>A0ACC0XVS8</accession>
<dbReference type="EMBL" id="CM047745">
    <property type="protein sequence ID" value="KAJ0024863.1"/>
    <property type="molecule type" value="Genomic_DNA"/>
</dbReference>
<organism evidence="1 2">
    <name type="scientific">Pistacia integerrima</name>
    <dbReference type="NCBI Taxonomy" id="434235"/>
    <lineage>
        <taxon>Eukaryota</taxon>
        <taxon>Viridiplantae</taxon>
        <taxon>Streptophyta</taxon>
        <taxon>Embryophyta</taxon>
        <taxon>Tracheophyta</taxon>
        <taxon>Spermatophyta</taxon>
        <taxon>Magnoliopsida</taxon>
        <taxon>eudicotyledons</taxon>
        <taxon>Gunneridae</taxon>
        <taxon>Pentapetalae</taxon>
        <taxon>rosids</taxon>
        <taxon>malvids</taxon>
        <taxon>Sapindales</taxon>
        <taxon>Anacardiaceae</taxon>
        <taxon>Pistacia</taxon>
    </lineage>
</organism>